<gene>
    <name evidence="2" type="ORF">HD601_003559</name>
</gene>
<proteinExistence type="predicted"/>
<dbReference type="RefSeq" id="WP_184824038.1">
    <property type="nucleotide sequence ID" value="NZ_JACHMM010000001.1"/>
</dbReference>
<accession>A0A7W9LM98</accession>
<feature type="transmembrane region" description="Helical" evidence="1">
    <location>
        <begin position="59"/>
        <end position="79"/>
    </location>
</feature>
<organism evidence="2 3">
    <name type="scientific">Jiangella mangrovi</name>
    <dbReference type="NCBI Taxonomy" id="1524084"/>
    <lineage>
        <taxon>Bacteria</taxon>
        <taxon>Bacillati</taxon>
        <taxon>Actinomycetota</taxon>
        <taxon>Actinomycetes</taxon>
        <taxon>Jiangellales</taxon>
        <taxon>Jiangellaceae</taxon>
        <taxon>Jiangella</taxon>
    </lineage>
</organism>
<dbReference type="EMBL" id="JACHMM010000001">
    <property type="protein sequence ID" value="MBB5788984.1"/>
    <property type="molecule type" value="Genomic_DNA"/>
</dbReference>
<dbReference type="AlphaFoldDB" id="A0A7W9LM98"/>
<evidence type="ECO:0000256" key="1">
    <source>
        <dbReference type="SAM" id="Phobius"/>
    </source>
</evidence>
<name>A0A7W9LM98_9ACTN</name>
<keyword evidence="1" id="KW-0812">Transmembrane</keyword>
<keyword evidence="3" id="KW-1185">Reference proteome</keyword>
<keyword evidence="1" id="KW-1133">Transmembrane helix</keyword>
<sequence>MTDPMTALVRRAAQRSDDQIAALTGSAAETDLMTRILAEPAPLPAGGRVRRPRRRARRIGTLAGLAAAASVAVTAFVAVQSDDGDRVAWAAEAIALADDTPRLLIEADGWQVEDTQQVTEERGSMTFTNGDRELYLDWTTTVDLAEVVANREENGWVGEPAIVMGREAVSFEWPDGQRNTYWQQGDAVVELMTWRSPMDDDEYAALLDALSQVDAETWLSALPGTVVRPDDAAAVIGEMLAGVALPDGVAVAPPAGAMTRDQLAGIVEADARCAWIEEWIRATGAGDAAAVTTAATALSGARDWPVQDEARPLEASIWAAVDQLVEDGVLVGGHETVIEGDTPFEGWRVQYQCLGRG</sequence>
<evidence type="ECO:0000313" key="2">
    <source>
        <dbReference type="EMBL" id="MBB5788984.1"/>
    </source>
</evidence>
<evidence type="ECO:0000313" key="3">
    <source>
        <dbReference type="Proteomes" id="UP000542813"/>
    </source>
</evidence>
<keyword evidence="1" id="KW-0472">Membrane</keyword>
<reference evidence="2 3" key="1">
    <citation type="submission" date="2020-08" db="EMBL/GenBank/DDBJ databases">
        <title>Sequencing the genomes of 1000 actinobacteria strains.</title>
        <authorList>
            <person name="Klenk H.-P."/>
        </authorList>
    </citation>
    <scope>NUCLEOTIDE SEQUENCE [LARGE SCALE GENOMIC DNA]</scope>
    <source>
        <strain evidence="2 3">DSM 102122</strain>
    </source>
</reference>
<protein>
    <submittedName>
        <fullName evidence="2">Uncharacterized protein</fullName>
    </submittedName>
</protein>
<comment type="caution">
    <text evidence="2">The sequence shown here is derived from an EMBL/GenBank/DDBJ whole genome shotgun (WGS) entry which is preliminary data.</text>
</comment>
<dbReference type="Proteomes" id="UP000542813">
    <property type="component" value="Unassembled WGS sequence"/>
</dbReference>